<organism evidence="1">
    <name type="scientific">Wolbachia endosymbiont of Aleurodicus dispersus</name>
    <dbReference type="NCBI Taxonomy" id="1288877"/>
    <lineage>
        <taxon>Bacteria</taxon>
        <taxon>Pseudomonadati</taxon>
        <taxon>Pseudomonadota</taxon>
        <taxon>Alphaproteobacteria</taxon>
        <taxon>Rickettsiales</taxon>
        <taxon>Anaplasmataceae</taxon>
        <taxon>Wolbachieae</taxon>
        <taxon>Wolbachia</taxon>
    </lineage>
</organism>
<evidence type="ECO:0000313" key="1">
    <source>
        <dbReference type="EMBL" id="SPP32796.1"/>
    </source>
</evidence>
<reference evidence="1" key="1">
    <citation type="submission" date="2018-04" db="EMBL/GenBank/DDBJ databases">
        <authorList>
            <person name="Go L.Y."/>
            <person name="Mitchell J.A."/>
        </authorList>
    </citation>
    <scope>NUCLEOTIDE SEQUENCE</scope>
    <source>
        <strain evidence="1">WBAD</strain>
    </source>
</reference>
<name>A0A3B0IYM9_9RICK</name>
<dbReference type="EMBL" id="OUNE01000030">
    <property type="protein sequence ID" value="SPP32796.1"/>
    <property type="molecule type" value="Genomic_DNA"/>
</dbReference>
<gene>
    <name evidence="1" type="ORF">WBAD_0166</name>
</gene>
<accession>A0A3B0IYM9</accession>
<proteinExistence type="predicted"/>
<protein>
    <submittedName>
        <fullName evidence="1">Uncharacterized protein</fullName>
    </submittedName>
</protein>
<dbReference type="AlphaFoldDB" id="A0A3B0IYM9"/>
<sequence>MLLTGRQKKIQDSLISEAIQGNFESIESNHDSDIQEVLKSKLPSDIQEKFQEDLPNHCTTLQFITFQKNQKEINQYTKKMKQKIESIPSGLAMQEAKVSDDSHMQKVKNLKRTSDLHHKLRQAIDYLDVKKVKAVLEDYDTNLAMILNRPIHSQSKTTLLLYPLQVGLNKRYIGDGKRLKQEDLRNIKEITKLLWDKASPDICDFWLKFHQDQQEESTKDKKATFEAHLKNASPDIRDSWLKNQRAPENQDAAVIKLLKGEQQRHAKIGSEKWLEDFIQEVKDYTEQKSIEENLEIATEKPTTKSVLQDAQLSQINRTCCIL</sequence>